<dbReference type="PANTHER" id="PTHR30157">
    <property type="entry name" value="FERRIC REDUCTASE, NADPH-DEPENDENT"/>
    <property type="match status" value="1"/>
</dbReference>
<dbReference type="InterPro" id="IPR014543">
    <property type="entry name" value="UCP028291"/>
</dbReference>
<dbReference type="Proteomes" id="UP000053675">
    <property type="component" value="Unassembled WGS sequence"/>
</dbReference>
<dbReference type="Gene3D" id="2.40.30.10">
    <property type="entry name" value="Translation factors"/>
    <property type="match status" value="1"/>
</dbReference>
<dbReference type="Pfam" id="PF09981">
    <property type="entry name" value="DUF2218"/>
    <property type="match status" value="1"/>
</dbReference>
<feature type="domain" description="FAD-binding FR-type" evidence="2">
    <location>
        <begin position="107"/>
        <end position="231"/>
    </location>
</feature>
<dbReference type="InterPro" id="IPR039374">
    <property type="entry name" value="SIP_fam"/>
</dbReference>
<organism evidence="3 4">
    <name type="scientific">Nitratireductor basaltis</name>
    <dbReference type="NCBI Taxonomy" id="472175"/>
    <lineage>
        <taxon>Bacteria</taxon>
        <taxon>Pseudomonadati</taxon>
        <taxon>Pseudomonadota</taxon>
        <taxon>Alphaproteobacteria</taxon>
        <taxon>Hyphomicrobiales</taxon>
        <taxon>Phyllobacteriaceae</taxon>
        <taxon>Nitratireductor</taxon>
    </lineage>
</organism>
<dbReference type="PROSITE" id="PS51384">
    <property type="entry name" value="FAD_FR"/>
    <property type="match status" value="1"/>
</dbReference>
<sequence>MNAMTGFKAETRITLDDPQGLLARLREHMGEHGVVSGNEGCWRVMLELGIAEARLEPDGLAFTVEAEDATSLSFLQWSVAEHLQEFTAGECPAIRWFGGIAAGSPLPYFREMVVHATRQISPKMRRITLRGKDLARFAVGGHHIRLLFSPRPGVTPVWPVMGSDGRQAWPEGERPLLRVYTIRRIDVEAGLIDVDFVLHEGDEMPGAGFAASARPGDIVGMMGPGGGGLPAGDRFILAGDETAIPAISRMLEEMPENASGTVYLEIANDRERQQLVSRGNFRIHWLSRNDRQAGTTDLLENSVRGECILTGLRDGSFLWVGCEHKAASALREFAKTTLKLPRERHQITAYWRRGKEGG</sequence>
<comment type="similarity">
    <text evidence="1">Belongs to the SIP oxidoreductase family.</text>
</comment>
<dbReference type="Pfam" id="PF04954">
    <property type="entry name" value="SIP"/>
    <property type="match status" value="1"/>
</dbReference>
<dbReference type="AlphaFoldDB" id="A0A084U5N8"/>
<dbReference type="InterPro" id="IPR017927">
    <property type="entry name" value="FAD-bd_FR_type"/>
</dbReference>
<dbReference type="Gene3D" id="3.40.50.80">
    <property type="entry name" value="Nucleotide-binding domain of ferredoxin-NADP reductase (FNR) module"/>
    <property type="match status" value="1"/>
</dbReference>
<dbReference type="STRING" id="472175.EL18_03484"/>
<dbReference type="GO" id="GO:0016491">
    <property type="term" value="F:oxidoreductase activity"/>
    <property type="evidence" value="ECO:0007669"/>
    <property type="project" value="InterPro"/>
</dbReference>
<dbReference type="EMBL" id="JMQM01000003">
    <property type="protein sequence ID" value="KFB08274.1"/>
    <property type="molecule type" value="Genomic_DNA"/>
</dbReference>
<reference evidence="3 4" key="1">
    <citation type="submission" date="2014-05" db="EMBL/GenBank/DDBJ databases">
        <title>Draft Genome Sequence of Nitratireductor basaltis Strain UMTGB225, A Marine Bacterium Isolated from Green Barrel Tunicate.</title>
        <authorList>
            <person name="Gan H.Y."/>
        </authorList>
    </citation>
    <scope>NUCLEOTIDE SEQUENCE [LARGE SCALE GENOMIC DNA]</scope>
    <source>
        <strain evidence="3 4">UMTGB225</strain>
    </source>
</reference>
<keyword evidence="4" id="KW-1185">Reference proteome</keyword>
<comment type="caution">
    <text evidence="3">The sequence shown here is derived from an EMBL/GenBank/DDBJ whole genome shotgun (WGS) entry which is preliminary data.</text>
</comment>
<evidence type="ECO:0000256" key="1">
    <source>
        <dbReference type="ARBA" id="ARBA00035644"/>
    </source>
</evidence>
<dbReference type="CDD" id="cd06193">
    <property type="entry name" value="siderophore_interacting"/>
    <property type="match status" value="1"/>
</dbReference>
<dbReference type="InterPro" id="IPR017938">
    <property type="entry name" value="Riboflavin_synthase-like_b-brl"/>
</dbReference>
<dbReference type="InterPro" id="IPR039261">
    <property type="entry name" value="FNR_nucleotide-bd"/>
</dbReference>
<evidence type="ECO:0000313" key="4">
    <source>
        <dbReference type="Proteomes" id="UP000053675"/>
    </source>
</evidence>
<evidence type="ECO:0000313" key="3">
    <source>
        <dbReference type="EMBL" id="KFB08274.1"/>
    </source>
</evidence>
<gene>
    <name evidence="3" type="ORF">EL18_03484</name>
</gene>
<evidence type="ECO:0000259" key="2">
    <source>
        <dbReference type="PROSITE" id="PS51384"/>
    </source>
</evidence>
<dbReference type="PATRIC" id="fig|472175.3.peg.3485"/>
<dbReference type="SUPFAM" id="SSF63380">
    <property type="entry name" value="Riboflavin synthase domain-like"/>
    <property type="match status" value="1"/>
</dbReference>
<dbReference type="InterPro" id="IPR007037">
    <property type="entry name" value="SIP_rossman_dom"/>
</dbReference>
<dbReference type="PANTHER" id="PTHR30157:SF0">
    <property type="entry name" value="NADPH-DEPENDENT FERRIC-CHELATE REDUCTASE"/>
    <property type="match status" value="1"/>
</dbReference>
<dbReference type="Pfam" id="PF08021">
    <property type="entry name" value="FAD_binding_9"/>
    <property type="match status" value="1"/>
</dbReference>
<name>A0A084U5N8_9HYPH</name>
<protein>
    <submittedName>
        <fullName evidence="3">Siderophore-interacting protein</fullName>
    </submittedName>
</protein>
<accession>A0A084U5N8</accession>
<dbReference type="InterPro" id="IPR013113">
    <property type="entry name" value="SIP_FAD-bd"/>
</dbReference>
<dbReference type="Gene3D" id="3.30.310.50">
    <property type="entry name" value="Alpha-D-phosphohexomutase, C-terminal domain"/>
    <property type="match status" value="1"/>
</dbReference>
<proteinExistence type="inferred from homology"/>
<dbReference type="eggNOG" id="COG2375">
    <property type="taxonomic scope" value="Bacteria"/>
</dbReference>